<sequence length="230" mass="24615">MKVIKQVRFHLEFAMDNTTTLETVHGGVQARATRPYASKLELQQEIKPYVVQYLPPTRIIIAPSPRSVVADLGGGHGDADGGVLLLGLGTPLLDVRLGERHPANGRQGRSGGSKHHGTAAVGGGLHGCHLGRRLLLALDLGGPGHHEAAARGCRAPVDRHGRGEGRHHGERRHRDGAAELLRRSALGMCDDDASGVRFGAGLFGYEDTAGWAARQGAPYLSRGWRAHWRA</sequence>
<dbReference type="Gramene" id="TuG1812G0600000897.01.T01">
    <property type="protein sequence ID" value="TuG1812G0600000897.01.T01.cds369699"/>
    <property type="gene ID" value="TuG1812G0600000897.01"/>
</dbReference>
<proteinExistence type="predicted"/>
<dbReference type="EnsemblPlants" id="TuG1812G0600000897.01.T01">
    <property type="protein sequence ID" value="TuG1812G0600000897.01.T01.cds369699"/>
    <property type="gene ID" value="TuG1812G0600000897.01"/>
</dbReference>
<reference evidence="2" key="2">
    <citation type="submission" date="2018-03" db="EMBL/GenBank/DDBJ databases">
        <title>The Triticum urartu genome reveals the dynamic nature of wheat genome evolution.</title>
        <authorList>
            <person name="Ling H."/>
            <person name="Ma B."/>
            <person name="Shi X."/>
            <person name="Liu H."/>
            <person name="Dong L."/>
            <person name="Sun H."/>
            <person name="Cao Y."/>
            <person name="Gao Q."/>
            <person name="Zheng S."/>
            <person name="Li Y."/>
            <person name="Yu Y."/>
            <person name="Du H."/>
            <person name="Qi M."/>
            <person name="Li Y."/>
            <person name="Yu H."/>
            <person name="Cui Y."/>
            <person name="Wang N."/>
            <person name="Chen C."/>
            <person name="Wu H."/>
            <person name="Zhao Y."/>
            <person name="Zhang J."/>
            <person name="Li Y."/>
            <person name="Zhou W."/>
            <person name="Zhang B."/>
            <person name="Hu W."/>
            <person name="Eijk M."/>
            <person name="Tang J."/>
            <person name="Witsenboer H."/>
            <person name="Zhao S."/>
            <person name="Li Z."/>
            <person name="Zhang A."/>
            <person name="Wang D."/>
            <person name="Liang C."/>
        </authorList>
    </citation>
    <scope>NUCLEOTIDE SEQUENCE [LARGE SCALE GENOMIC DNA]</scope>
    <source>
        <strain evidence="2">cv. G1812</strain>
    </source>
</reference>
<name>A0A8R7USX7_TRIUA</name>
<dbReference type="Proteomes" id="UP000015106">
    <property type="component" value="Chromosome 6"/>
</dbReference>
<keyword evidence="3" id="KW-1185">Reference proteome</keyword>
<reference evidence="3" key="1">
    <citation type="journal article" date="2013" name="Nature">
        <title>Draft genome of the wheat A-genome progenitor Triticum urartu.</title>
        <authorList>
            <person name="Ling H.Q."/>
            <person name="Zhao S."/>
            <person name="Liu D."/>
            <person name="Wang J."/>
            <person name="Sun H."/>
            <person name="Zhang C."/>
            <person name="Fan H."/>
            <person name="Li D."/>
            <person name="Dong L."/>
            <person name="Tao Y."/>
            <person name="Gao C."/>
            <person name="Wu H."/>
            <person name="Li Y."/>
            <person name="Cui Y."/>
            <person name="Guo X."/>
            <person name="Zheng S."/>
            <person name="Wang B."/>
            <person name="Yu K."/>
            <person name="Liang Q."/>
            <person name="Yang W."/>
            <person name="Lou X."/>
            <person name="Chen J."/>
            <person name="Feng M."/>
            <person name="Jian J."/>
            <person name="Zhang X."/>
            <person name="Luo G."/>
            <person name="Jiang Y."/>
            <person name="Liu J."/>
            <person name="Wang Z."/>
            <person name="Sha Y."/>
            <person name="Zhang B."/>
            <person name="Wu H."/>
            <person name="Tang D."/>
            <person name="Shen Q."/>
            <person name="Xue P."/>
            <person name="Zou S."/>
            <person name="Wang X."/>
            <person name="Liu X."/>
            <person name="Wang F."/>
            <person name="Yang Y."/>
            <person name="An X."/>
            <person name="Dong Z."/>
            <person name="Zhang K."/>
            <person name="Zhang X."/>
            <person name="Luo M.C."/>
            <person name="Dvorak J."/>
            <person name="Tong Y."/>
            <person name="Wang J."/>
            <person name="Yang H."/>
            <person name="Li Z."/>
            <person name="Wang D."/>
            <person name="Zhang A."/>
            <person name="Wang J."/>
        </authorList>
    </citation>
    <scope>NUCLEOTIDE SEQUENCE</scope>
    <source>
        <strain evidence="3">cv. G1812</strain>
    </source>
</reference>
<feature type="region of interest" description="Disordered" evidence="1">
    <location>
        <begin position="100"/>
        <end position="120"/>
    </location>
</feature>
<evidence type="ECO:0000313" key="3">
    <source>
        <dbReference type="Proteomes" id="UP000015106"/>
    </source>
</evidence>
<organism evidence="2 3">
    <name type="scientific">Triticum urartu</name>
    <name type="common">Red wild einkorn</name>
    <name type="synonym">Crithodium urartu</name>
    <dbReference type="NCBI Taxonomy" id="4572"/>
    <lineage>
        <taxon>Eukaryota</taxon>
        <taxon>Viridiplantae</taxon>
        <taxon>Streptophyta</taxon>
        <taxon>Embryophyta</taxon>
        <taxon>Tracheophyta</taxon>
        <taxon>Spermatophyta</taxon>
        <taxon>Magnoliopsida</taxon>
        <taxon>Liliopsida</taxon>
        <taxon>Poales</taxon>
        <taxon>Poaceae</taxon>
        <taxon>BOP clade</taxon>
        <taxon>Pooideae</taxon>
        <taxon>Triticodae</taxon>
        <taxon>Triticeae</taxon>
        <taxon>Triticinae</taxon>
        <taxon>Triticum</taxon>
    </lineage>
</organism>
<dbReference type="AlphaFoldDB" id="A0A8R7USX7"/>
<evidence type="ECO:0000313" key="2">
    <source>
        <dbReference type="EnsemblPlants" id="TuG1812G0600000897.01.T01.cds369699"/>
    </source>
</evidence>
<evidence type="ECO:0000256" key="1">
    <source>
        <dbReference type="SAM" id="MobiDB-lite"/>
    </source>
</evidence>
<accession>A0A8R7USX7</accession>
<reference evidence="2" key="3">
    <citation type="submission" date="2022-06" db="UniProtKB">
        <authorList>
            <consortium name="EnsemblPlants"/>
        </authorList>
    </citation>
    <scope>IDENTIFICATION</scope>
</reference>
<protein>
    <submittedName>
        <fullName evidence="2">Uncharacterized protein</fullName>
    </submittedName>
</protein>